<evidence type="ECO:0000256" key="12">
    <source>
        <dbReference type="SAM" id="SignalP"/>
    </source>
</evidence>
<keyword evidence="6 11" id="KW-0798">TonB box</keyword>
<evidence type="ECO:0000256" key="5">
    <source>
        <dbReference type="ARBA" id="ARBA00022692"/>
    </source>
</evidence>
<evidence type="ECO:0000256" key="6">
    <source>
        <dbReference type="ARBA" id="ARBA00023077"/>
    </source>
</evidence>
<dbReference type="Proteomes" id="UP000317550">
    <property type="component" value="Chromosome"/>
</dbReference>
<feature type="chain" id="PRO_5028130335" evidence="12">
    <location>
        <begin position="24"/>
        <end position="653"/>
    </location>
</feature>
<keyword evidence="16" id="KW-1185">Reference proteome</keyword>
<dbReference type="InterPro" id="IPR036942">
    <property type="entry name" value="Beta-barrel_TonB_sf"/>
</dbReference>
<dbReference type="GO" id="GO:0009279">
    <property type="term" value="C:cell outer membrane"/>
    <property type="evidence" value="ECO:0007669"/>
    <property type="project" value="UniProtKB-SubCell"/>
</dbReference>
<evidence type="ECO:0000256" key="8">
    <source>
        <dbReference type="ARBA" id="ARBA00023170"/>
    </source>
</evidence>
<keyword evidence="3 10" id="KW-0813">Transport</keyword>
<reference evidence="16" key="1">
    <citation type="submission" date="2019-07" db="EMBL/GenBank/DDBJ databases">
        <title>Chitinimonas sp. nov., isolated from Ny-Alesund, arctica soil.</title>
        <authorList>
            <person name="Xu Q."/>
            <person name="Peng F."/>
        </authorList>
    </citation>
    <scope>NUCLEOTIDE SEQUENCE [LARGE SCALE GENOMIC DNA]</scope>
    <source>
        <strain evidence="16">R3-44</strain>
    </source>
</reference>
<gene>
    <name evidence="15" type="ORF">FNU76_09875</name>
</gene>
<dbReference type="PANTHER" id="PTHR30069">
    <property type="entry name" value="TONB-DEPENDENT OUTER MEMBRANE RECEPTOR"/>
    <property type="match status" value="1"/>
</dbReference>
<evidence type="ECO:0000256" key="11">
    <source>
        <dbReference type="RuleBase" id="RU003357"/>
    </source>
</evidence>
<dbReference type="PROSITE" id="PS52016">
    <property type="entry name" value="TONB_DEPENDENT_REC_3"/>
    <property type="match status" value="1"/>
</dbReference>
<dbReference type="Gene3D" id="2.170.130.10">
    <property type="entry name" value="TonB-dependent receptor, plug domain"/>
    <property type="match status" value="1"/>
</dbReference>
<dbReference type="KEGG" id="cari:FNU76_09875"/>
<keyword evidence="12" id="KW-0732">Signal</keyword>
<keyword evidence="7 10" id="KW-0472">Membrane</keyword>
<dbReference type="EMBL" id="CP041730">
    <property type="protein sequence ID" value="QDQ26647.1"/>
    <property type="molecule type" value="Genomic_DNA"/>
</dbReference>
<evidence type="ECO:0000256" key="9">
    <source>
        <dbReference type="ARBA" id="ARBA00023237"/>
    </source>
</evidence>
<keyword evidence="5 10" id="KW-0812">Transmembrane</keyword>
<evidence type="ECO:0000256" key="3">
    <source>
        <dbReference type="ARBA" id="ARBA00022448"/>
    </source>
</evidence>
<evidence type="ECO:0000256" key="7">
    <source>
        <dbReference type="ARBA" id="ARBA00023136"/>
    </source>
</evidence>
<dbReference type="SUPFAM" id="SSF56935">
    <property type="entry name" value="Porins"/>
    <property type="match status" value="1"/>
</dbReference>
<keyword evidence="8 15" id="KW-0675">Receptor</keyword>
<dbReference type="RefSeq" id="WP_144278041.1">
    <property type="nucleotide sequence ID" value="NZ_CP041730.1"/>
</dbReference>
<organism evidence="15 16">
    <name type="scientific">Chitinimonas arctica</name>
    <dbReference type="NCBI Taxonomy" id="2594795"/>
    <lineage>
        <taxon>Bacteria</taxon>
        <taxon>Pseudomonadati</taxon>
        <taxon>Pseudomonadota</taxon>
        <taxon>Betaproteobacteria</taxon>
        <taxon>Neisseriales</taxon>
        <taxon>Chitinibacteraceae</taxon>
        <taxon>Chitinimonas</taxon>
    </lineage>
</organism>
<dbReference type="GO" id="GO:0044718">
    <property type="term" value="P:siderophore transmembrane transport"/>
    <property type="evidence" value="ECO:0007669"/>
    <property type="project" value="TreeGrafter"/>
</dbReference>
<evidence type="ECO:0000259" key="14">
    <source>
        <dbReference type="Pfam" id="PF07715"/>
    </source>
</evidence>
<comment type="subcellular location">
    <subcellularLocation>
        <location evidence="1 10">Cell outer membrane</location>
        <topology evidence="1 10">Multi-pass membrane protein</topology>
    </subcellularLocation>
</comment>
<feature type="domain" description="TonB-dependent receptor-like beta-barrel" evidence="13">
    <location>
        <begin position="233"/>
        <end position="617"/>
    </location>
</feature>
<dbReference type="OrthoDB" id="9795624at2"/>
<feature type="signal peptide" evidence="12">
    <location>
        <begin position="1"/>
        <end position="23"/>
    </location>
</feature>
<evidence type="ECO:0000313" key="15">
    <source>
        <dbReference type="EMBL" id="QDQ26647.1"/>
    </source>
</evidence>
<keyword evidence="9 10" id="KW-0998">Cell outer membrane</keyword>
<keyword evidence="4 10" id="KW-1134">Transmembrane beta strand</keyword>
<sequence length="653" mass="70989">MFSRLTPLVAALSLAGIALPALAEAETELGRIEVTGTRLASRAIRPVNLTVLSSSDIEHSTATSLPELLAGVAGVTMRNSDSTGNGSIDLRGFGASGASNTLILLDGVKLNDNDLSSPQLTVIALNRLERIEIVRGGSVAWGGGSSGGVINLITRRDTGADIQLGVGSHARRQLLLGGGLRQGAFSLRADGRHEETDGYRDNGRNKLLAGAAQFGWQDERSRLELGLAKETEELRFPGPNRVNPATGLNEFIQAPWSSSTPKDWGKTEGERLTLHGEGKFEGGRWALDGSRRGKDTDAYFDYGGFPSRDRRESHENRFSPRLGLQWGGLEVAGGIDIGRAHTERYSGSLVASDLAGTSRLHTEALWVDLGYAVQAGSRLTVGARHERASQTVLVAASPWSPAMEFKRDDAPNALQLGWRQHLSADLWWYARVGQSYRLANADELVGNSELRSQRSRDFELGTEARLGEGKLRVSAFSMRLRDEIAFQPYVNGFGANINLAPTRRQGMELEWSQKIGELDLAANMTWLDARFRGGVYGGKDVTGKQVPLVPRLQGNLSLGWAWSDATRLDGQLHAVSHSRIDNDQINTGPWLAGYGTVDLKLSHRVGGWQLALSGQNLGDKRYASYGVKSTSGANYNLYPMPGRRWFASAGYRW</sequence>
<dbReference type="InterPro" id="IPR000531">
    <property type="entry name" value="Beta-barrel_TonB"/>
</dbReference>
<dbReference type="InterPro" id="IPR037066">
    <property type="entry name" value="Plug_dom_sf"/>
</dbReference>
<feature type="domain" description="TonB-dependent receptor plug" evidence="14">
    <location>
        <begin position="46"/>
        <end position="149"/>
    </location>
</feature>
<dbReference type="PANTHER" id="PTHR30069:SF27">
    <property type="entry name" value="BLL4766 PROTEIN"/>
    <property type="match status" value="1"/>
</dbReference>
<evidence type="ECO:0000313" key="16">
    <source>
        <dbReference type="Proteomes" id="UP000317550"/>
    </source>
</evidence>
<accession>A0A516SER3</accession>
<evidence type="ECO:0000259" key="13">
    <source>
        <dbReference type="Pfam" id="PF00593"/>
    </source>
</evidence>
<dbReference type="InterPro" id="IPR012910">
    <property type="entry name" value="Plug_dom"/>
</dbReference>
<dbReference type="Gene3D" id="2.40.170.20">
    <property type="entry name" value="TonB-dependent receptor, beta-barrel domain"/>
    <property type="match status" value="1"/>
</dbReference>
<dbReference type="CDD" id="cd01347">
    <property type="entry name" value="ligand_gated_channel"/>
    <property type="match status" value="1"/>
</dbReference>
<proteinExistence type="inferred from homology"/>
<name>A0A516SER3_9NEIS</name>
<protein>
    <submittedName>
        <fullName evidence="15">TonB-dependent receptor</fullName>
    </submittedName>
</protein>
<dbReference type="Pfam" id="PF00593">
    <property type="entry name" value="TonB_dep_Rec_b-barrel"/>
    <property type="match status" value="1"/>
</dbReference>
<dbReference type="GO" id="GO:0015344">
    <property type="term" value="F:siderophore uptake transmembrane transporter activity"/>
    <property type="evidence" value="ECO:0007669"/>
    <property type="project" value="TreeGrafter"/>
</dbReference>
<dbReference type="AlphaFoldDB" id="A0A516SER3"/>
<dbReference type="Pfam" id="PF07715">
    <property type="entry name" value="Plug"/>
    <property type="match status" value="1"/>
</dbReference>
<evidence type="ECO:0000256" key="10">
    <source>
        <dbReference type="PROSITE-ProRule" id="PRU01360"/>
    </source>
</evidence>
<dbReference type="InterPro" id="IPR039426">
    <property type="entry name" value="TonB-dep_rcpt-like"/>
</dbReference>
<comment type="similarity">
    <text evidence="2 10 11">Belongs to the TonB-dependent receptor family.</text>
</comment>
<evidence type="ECO:0000256" key="2">
    <source>
        <dbReference type="ARBA" id="ARBA00009810"/>
    </source>
</evidence>
<evidence type="ECO:0000256" key="4">
    <source>
        <dbReference type="ARBA" id="ARBA00022452"/>
    </source>
</evidence>
<evidence type="ECO:0000256" key="1">
    <source>
        <dbReference type="ARBA" id="ARBA00004571"/>
    </source>
</evidence>